<dbReference type="PANTHER" id="PTHR33154">
    <property type="entry name" value="TRANSCRIPTIONAL REGULATOR, ARSR FAMILY"/>
    <property type="match status" value="1"/>
</dbReference>
<dbReference type="InterPro" id="IPR036390">
    <property type="entry name" value="WH_DNA-bd_sf"/>
</dbReference>
<keyword evidence="1" id="KW-0805">Transcription regulation</keyword>
<dbReference type="PROSITE" id="PS50987">
    <property type="entry name" value="HTH_ARSR_2"/>
    <property type="match status" value="1"/>
</dbReference>
<evidence type="ECO:0000256" key="2">
    <source>
        <dbReference type="ARBA" id="ARBA00023125"/>
    </source>
</evidence>
<keyword evidence="2" id="KW-0238">DNA-binding</keyword>
<dbReference type="RefSeq" id="WP_086323195.1">
    <property type="nucleotide sequence ID" value="NZ_NGKW01000002.1"/>
</dbReference>
<dbReference type="CDD" id="cd00090">
    <property type="entry name" value="HTH_ARSR"/>
    <property type="match status" value="1"/>
</dbReference>
<evidence type="ECO:0000256" key="1">
    <source>
        <dbReference type="ARBA" id="ARBA00023015"/>
    </source>
</evidence>
<protein>
    <recommendedName>
        <fullName evidence="4">HTH arsR-type domain-containing protein</fullName>
    </recommendedName>
</protein>
<proteinExistence type="predicted"/>
<dbReference type="Proteomes" id="UP000194885">
    <property type="component" value="Unassembled WGS sequence"/>
</dbReference>
<evidence type="ECO:0000259" key="4">
    <source>
        <dbReference type="PROSITE" id="PS50987"/>
    </source>
</evidence>
<evidence type="ECO:0000256" key="3">
    <source>
        <dbReference type="ARBA" id="ARBA00023163"/>
    </source>
</evidence>
<dbReference type="InterPro" id="IPR011991">
    <property type="entry name" value="ArsR-like_HTH"/>
</dbReference>
<dbReference type="Pfam" id="PF01022">
    <property type="entry name" value="HTH_5"/>
    <property type="match status" value="1"/>
</dbReference>
<dbReference type="InterPro" id="IPR051081">
    <property type="entry name" value="HTH_MetalResp_TranReg"/>
</dbReference>
<dbReference type="InterPro" id="IPR001845">
    <property type="entry name" value="HTH_ArsR_DNA-bd_dom"/>
</dbReference>
<reference evidence="5 6" key="1">
    <citation type="submission" date="2017-05" db="EMBL/GenBank/DDBJ databases">
        <title>The Genome Sequence of Enterococcus faecium 7H8_DIV0219.</title>
        <authorList>
            <consortium name="The Broad Institute Genomics Platform"/>
            <consortium name="The Broad Institute Genomic Center for Infectious Diseases"/>
            <person name="Earl A."/>
            <person name="Manson A."/>
            <person name="Schwartman J."/>
            <person name="Gilmore M."/>
            <person name="Abouelleil A."/>
            <person name="Cao P."/>
            <person name="Chapman S."/>
            <person name="Cusick C."/>
            <person name="Shea T."/>
            <person name="Young S."/>
            <person name="Neafsey D."/>
            <person name="Nusbaum C."/>
            <person name="Birren B."/>
        </authorList>
    </citation>
    <scope>NUCLEOTIDE SEQUENCE [LARGE SCALE GENOMIC DNA]</scope>
    <source>
        <strain evidence="5 6">7H8_DIV0219</strain>
    </source>
</reference>
<dbReference type="PRINTS" id="PR00778">
    <property type="entry name" value="HTHARSR"/>
</dbReference>
<feature type="domain" description="HTH arsR-type" evidence="4">
    <location>
        <begin position="1"/>
        <end position="95"/>
    </location>
</feature>
<evidence type="ECO:0000313" key="5">
    <source>
        <dbReference type="EMBL" id="OTN94823.1"/>
    </source>
</evidence>
<keyword evidence="3" id="KW-0804">Transcription</keyword>
<dbReference type="GO" id="GO:0003677">
    <property type="term" value="F:DNA binding"/>
    <property type="evidence" value="ECO:0007669"/>
    <property type="project" value="UniProtKB-KW"/>
</dbReference>
<organism evidence="5 6">
    <name type="scientific">Enterococcus faecium</name>
    <name type="common">Streptococcus faecium</name>
    <dbReference type="NCBI Taxonomy" id="1352"/>
    <lineage>
        <taxon>Bacteria</taxon>
        <taxon>Bacillati</taxon>
        <taxon>Bacillota</taxon>
        <taxon>Bacilli</taxon>
        <taxon>Lactobacillales</taxon>
        <taxon>Enterococcaceae</taxon>
        <taxon>Enterococcus</taxon>
    </lineage>
</organism>
<dbReference type="SMART" id="SM00418">
    <property type="entry name" value="HTH_ARSR"/>
    <property type="match status" value="1"/>
</dbReference>
<name>A0A242BH45_ENTFC</name>
<dbReference type="InterPro" id="IPR036388">
    <property type="entry name" value="WH-like_DNA-bd_sf"/>
</dbReference>
<dbReference type="AlphaFoldDB" id="A0A242BH45"/>
<dbReference type="EMBL" id="NGKW01000002">
    <property type="protein sequence ID" value="OTN94823.1"/>
    <property type="molecule type" value="Genomic_DNA"/>
</dbReference>
<dbReference type="GO" id="GO:0003700">
    <property type="term" value="F:DNA-binding transcription factor activity"/>
    <property type="evidence" value="ECO:0007669"/>
    <property type="project" value="InterPro"/>
</dbReference>
<dbReference type="PANTHER" id="PTHR33154:SF38">
    <property type="entry name" value="HTH ARSR-TYPE DOMAIN-CONTAINING PROTEIN"/>
    <property type="match status" value="1"/>
</dbReference>
<dbReference type="Gene3D" id="1.10.10.10">
    <property type="entry name" value="Winged helix-like DNA-binding domain superfamily/Winged helix DNA-binding domain"/>
    <property type="match status" value="1"/>
</dbReference>
<evidence type="ECO:0000313" key="6">
    <source>
        <dbReference type="Proteomes" id="UP000194885"/>
    </source>
</evidence>
<gene>
    <name evidence="5" type="ORF">A5810_001068</name>
</gene>
<dbReference type="SUPFAM" id="SSF46785">
    <property type="entry name" value="Winged helix' DNA-binding domain"/>
    <property type="match status" value="1"/>
</dbReference>
<accession>A0A242BH45</accession>
<sequence>MELSLDLDSLLVYKALSAETRLIILDKLAQKPQTSSELAQQMNLSKAIISRHLKVLEEASLISLLELSEVEEDNRKKIYSLSVDKIEIHFPQQIYLPYKKKSHEIALGYFSDFSVRPSCGLASPEKVIGKMDDLRSFVSNERVDASLLWFSDGYVEYIFPNPLEASDQPELLDISLELSSEFPVSNNNWPSDISFYINDVKVGTWTAKGNYSDVRGRLTPDWWDSRFSQYGMLKHLRINTKDTGIDGEQLSIINLSDLKLQHSPFIKFRIGVDKEAKNKGGLTIFGRHFGNHPQNIVVDLYYSQKEKH</sequence>
<comment type="caution">
    <text evidence="5">The sequence shown here is derived from an EMBL/GenBank/DDBJ whole genome shotgun (WGS) entry which is preliminary data.</text>
</comment>